<sequence length="18" mass="2070">MHKFGRLVYASISSLSHH</sequence>
<evidence type="ECO:0000313" key="1">
    <source>
        <dbReference type="EMBL" id="MRX66323.1"/>
    </source>
</evidence>
<proteinExistence type="predicted"/>
<dbReference type="AlphaFoldDB" id="A0A6I2MR17"/>
<organism evidence="1 2">
    <name type="scientific">Maribacter luteus</name>
    <dbReference type="NCBI Taxonomy" id="2594478"/>
    <lineage>
        <taxon>Bacteria</taxon>
        <taxon>Pseudomonadati</taxon>
        <taxon>Bacteroidota</taxon>
        <taxon>Flavobacteriia</taxon>
        <taxon>Flavobacteriales</taxon>
        <taxon>Flavobacteriaceae</taxon>
        <taxon>Maribacter</taxon>
    </lineage>
</organism>
<dbReference type="EMBL" id="WKJH01000030">
    <property type="protein sequence ID" value="MRX66323.1"/>
    <property type="molecule type" value="Genomic_DNA"/>
</dbReference>
<evidence type="ECO:0000313" key="2">
    <source>
        <dbReference type="Proteomes" id="UP000443153"/>
    </source>
</evidence>
<reference evidence="1 2" key="1">
    <citation type="submission" date="2019-11" db="EMBL/GenBank/DDBJ databases">
        <title>Maribacter lutea sp. nov., a marine bacterium isolated from intertidal sand.</title>
        <authorList>
            <person name="Liu A."/>
        </authorList>
    </citation>
    <scope>NUCLEOTIDE SEQUENCE [LARGE SCALE GENOMIC DNA]</scope>
    <source>
        <strain evidence="1 2">RZ05</strain>
    </source>
</reference>
<comment type="caution">
    <text evidence="1">The sequence shown here is derived from an EMBL/GenBank/DDBJ whole genome shotgun (WGS) entry which is preliminary data.</text>
</comment>
<keyword evidence="2" id="KW-1185">Reference proteome</keyword>
<protein>
    <submittedName>
        <fullName evidence="1">DUF2633 family protein</fullName>
    </submittedName>
</protein>
<name>A0A6I2MR17_9FLAO</name>
<accession>A0A6I2MR17</accession>
<dbReference type="Proteomes" id="UP000443153">
    <property type="component" value="Unassembled WGS sequence"/>
</dbReference>
<gene>
    <name evidence="1" type="ORF">GJ691_19375</name>
</gene>